<feature type="domain" description="TonB-dependent receptor plug" evidence="8">
    <location>
        <begin position="123"/>
        <end position="256"/>
    </location>
</feature>
<keyword evidence="10" id="KW-1185">Reference proteome</keyword>
<dbReference type="Pfam" id="PF13715">
    <property type="entry name" value="CarbopepD_reg_2"/>
    <property type="match status" value="1"/>
</dbReference>
<reference evidence="9 10" key="1">
    <citation type="submission" date="2023-01" db="EMBL/GenBank/DDBJ databases">
        <title>Exploring GABA producing Bacteroides strains toward improving mental health.</title>
        <authorList>
            <person name="Yousuf B."/>
            <person name="Bouhlel N.E."/>
            <person name="Mottawea W."/>
            <person name="Hammami R."/>
        </authorList>
    </citation>
    <scope>NUCLEOTIDE SEQUENCE [LARGE SCALE GENOMIC DNA]</scope>
    <source>
        <strain evidence="9 10">UO.H1054</strain>
    </source>
</reference>
<organism evidence="9 10">
    <name type="scientific">Bacteroides zhangwenhongii</name>
    <dbReference type="NCBI Taxonomy" id="2650157"/>
    <lineage>
        <taxon>Bacteria</taxon>
        <taxon>Pseudomonadati</taxon>
        <taxon>Bacteroidota</taxon>
        <taxon>Bacteroidia</taxon>
        <taxon>Bacteroidales</taxon>
        <taxon>Bacteroidaceae</taxon>
        <taxon>Bacteroides</taxon>
    </lineage>
</organism>
<dbReference type="InterPro" id="IPR008969">
    <property type="entry name" value="CarboxyPept-like_regulatory"/>
</dbReference>
<keyword evidence="4 7" id="KW-0812">Transmembrane</keyword>
<dbReference type="InterPro" id="IPR039426">
    <property type="entry name" value="TonB-dep_rcpt-like"/>
</dbReference>
<evidence type="ECO:0000313" key="9">
    <source>
        <dbReference type="EMBL" id="MDC7135665.1"/>
    </source>
</evidence>
<evidence type="ECO:0000256" key="7">
    <source>
        <dbReference type="PROSITE-ProRule" id="PRU01360"/>
    </source>
</evidence>
<dbReference type="SUPFAM" id="SSF49464">
    <property type="entry name" value="Carboxypeptidase regulatory domain-like"/>
    <property type="match status" value="1"/>
</dbReference>
<evidence type="ECO:0000256" key="3">
    <source>
        <dbReference type="ARBA" id="ARBA00022452"/>
    </source>
</evidence>
<comment type="subcellular location">
    <subcellularLocation>
        <location evidence="1 7">Cell outer membrane</location>
        <topology evidence="1 7">Multi-pass membrane protein</topology>
    </subcellularLocation>
</comment>
<comment type="caution">
    <text evidence="9">The sequence shown here is derived from an EMBL/GenBank/DDBJ whole genome shotgun (WGS) entry which is preliminary data.</text>
</comment>
<dbReference type="InterPro" id="IPR012910">
    <property type="entry name" value="Plug_dom"/>
</dbReference>
<evidence type="ECO:0000259" key="8">
    <source>
        <dbReference type="Pfam" id="PF07715"/>
    </source>
</evidence>
<dbReference type="Proteomes" id="UP001215398">
    <property type="component" value="Unassembled WGS sequence"/>
</dbReference>
<dbReference type="Gene3D" id="2.40.170.20">
    <property type="entry name" value="TonB-dependent receptor, beta-barrel domain"/>
    <property type="match status" value="1"/>
</dbReference>
<accession>A0ABT5H5V5</accession>
<proteinExistence type="inferred from homology"/>
<keyword evidence="2 7" id="KW-0813">Transport</keyword>
<comment type="similarity">
    <text evidence="7">Belongs to the TonB-dependent receptor family.</text>
</comment>
<dbReference type="NCBIfam" id="TIGR04056">
    <property type="entry name" value="OMP_RagA_SusC"/>
    <property type="match status" value="1"/>
</dbReference>
<dbReference type="Gene3D" id="2.170.130.10">
    <property type="entry name" value="TonB-dependent receptor, plug domain"/>
    <property type="match status" value="1"/>
</dbReference>
<sequence length="1062" mass="118251">MKKLYKYIVFIFFLFTTIDMIAQDFLVKGVVREKEGRQMTVPGVSVFVKDQKTKKVLRGTTSNLDGEFSVRVPANAQLEFSCIGYEPVVRRITKNEDNLRIYMVESVNMIDETVIVGYENKRKTSVTASTVVVDSKDLAMTPVANPMELLQGRVAGFDLQMNNGTPGSIGQMNIRGVSSLNVSGDGENAQLLSGTPLFVIDGIPQEDVGDYDSQGLLNNSGVSPLSMLPYEDIDNIQVLKDAAATSLYGSKGAYGVVLIQTKRGNSPKPRLVYSGNFKVNTPPSLRDVAIGNAERRARIMQILQNDTSIYHGLNAIHGLPALSDSLNPYYNNNTDWQGNFYRRTYNQTHNVSFSGGDKAFNYKINGNYYTEKGIIQNTDFNRYGITMNMGYAPNDKFDLDVKVSATFAINSTGSGDNFSQKGVASGSNASSLLPPPSLYTASNEALSIFKVDDDKTSSVYDASLNVGYKLPWNLQWRATVGYKYTRDEQETFTPAILSQVDGNPNMAIWYNASNRSHSIYGRTTLSGNVDVGLLTLGLTLGTELSLYKKGGNEVSLKGMSSDYIWGPIGYAPKLTNGTAYSSTNNNTLSFMINPSIGWKGNDKYVLTPTIRPEVNSSYGAKVKWTINPGLGFKWNFTAENFMEKWRERFLSSGAIRATWGRSVRYSASRYDIWGVYNLLEDTYNGSSITPIDFGNLPNQDLKPVTTTQWNLGLDLNFWNGKLMFTADAYYKQTDNDLRETALANHNGFDKIKSTETSLVNYGLELQVGGRPLSSQSDWNLYCNFTLAFNKDVITKLPNDLRQIIASDYTYVNKLGSNTFGNYLYVYKGVYATDEDVPVNPATGKRLRVGGNTSEEAYFRAGDPIWVDVNGDYVIDEKDRVIVGNSRPRVTGGFSLNLRYKAFSINTNTSFTLRRDIINKALADRFASYGNPLTKSLEKEGAMVPIDAYNFWTPDNRYGAEYPNPYDYTRSNIIKPYRAEQTLFMEDGSYFKINTISVAYDVHKSILKWFGIGSMTLNASMNNVWTFSNYSGINPENVTSLGYDNSGGYPNARSYTVGIIIRL</sequence>
<dbReference type="InterPro" id="IPR036942">
    <property type="entry name" value="Beta-barrel_TonB_sf"/>
</dbReference>
<keyword evidence="5 7" id="KW-0472">Membrane</keyword>
<dbReference type="InterPro" id="IPR023996">
    <property type="entry name" value="TonB-dep_OMP_SusC/RagA"/>
</dbReference>
<evidence type="ECO:0000256" key="5">
    <source>
        <dbReference type="ARBA" id="ARBA00023136"/>
    </source>
</evidence>
<dbReference type="EMBL" id="JAQPYS010000033">
    <property type="protein sequence ID" value="MDC7135665.1"/>
    <property type="molecule type" value="Genomic_DNA"/>
</dbReference>
<dbReference type="PROSITE" id="PS52016">
    <property type="entry name" value="TONB_DEPENDENT_REC_3"/>
    <property type="match status" value="1"/>
</dbReference>
<dbReference type="Pfam" id="PF07715">
    <property type="entry name" value="Plug"/>
    <property type="match status" value="1"/>
</dbReference>
<evidence type="ECO:0000313" key="10">
    <source>
        <dbReference type="Proteomes" id="UP001215398"/>
    </source>
</evidence>
<dbReference type="NCBIfam" id="TIGR04057">
    <property type="entry name" value="SusC_RagA_signa"/>
    <property type="match status" value="1"/>
</dbReference>
<evidence type="ECO:0000256" key="2">
    <source>
        <dbReference type="ARBA" id="ARBA00022448"/>
    </source>
</evidence>
<keyword evidence="3 7" id="KW-1134">Transmembrane beta strand</keyword>
<name>A0ABT5H5V5_9BACE</name>
<evidence type="ECO:0000256" key="4">
    <source>
        <dbReference type="ARBA" id="ARBA00022692"/>
    </source>
</evidence>
<gene>
    <name evidence="9" type="ORF">PQG98_04795</name>
</gene>
<evidence type="ECO:0000256" key="1">
    <source>
        <dbReference type="ARBA" id="ARBA00004571"/>
    </source>
</evidence>
<dbReference type="InterPro" id="IPR037066">
    <property type="entry name" value="Plug_dom_sf"/>
</dbReference>
<dbReference type="InterPro" id="IPR023997">
    <property type="entry name" value="TonB-dep_OMP_SusC/RagA_CS"/>
</dbReference>
<protein>
    <submittedName>
        <fullName evidence="9">SusC/RagA family TonB-linked outer membrane protein</fullName>
    </submittedName>
</protein>
<dbReference type="RefSeq" id="WP_272719811.1">
    <property type="nucleotide sequence ID" value="NZ_JAQPYS010000033.1"/>
</dbReference>
<dbReference type="SUPFAM" id="SSF56935">
    <property type="entry name" value="Porins"/>
    <property type="match status" value="1"/>
</dbReference>
<evidence type="ECO:0000256" key="6">
    <source>
        <dbReference type="ARBA" id="ARBA00023237"/>
    </source>
</evidence>
<keyword evidence="6 7" id="KW-0998">Cell outer membrane</keyword>